<dbReference type="Gene3D" id="3.40.1410.10">
    <property type="entry name" value="Chorismate lyase-like"/>
    <property type="match status" value="1"/>
</dbReference>
<dbReference type="PROSITE" id="PS50949">
    <property type="entry name" value="HTH_GNTR"/>
    <property type="match status" value="1"/>
</dbReference>
<evidence type="ECO:0000259" key="4">
    <source>
        <dbReference type="PROSITE" id="PS50949"/>
    </source>
</evidence>
<evidence type="ECO:0000256" key="3">
    <source>
        <dbReference type="ARBA" id="ARBA00023163"/>
    </source>
</evidence>
<dbReference type="InterPro" id="IPR036390">
    <property type="entry name" value="WH_DNA-bd_sf"/>
</dbReference>
<keyword evidence="2" id="KW-0238">DNA-binding</keyword>
<dbReference type="FunFam" id="1.10.10.10:FF:000079">
    <property type="entry name" value="GntR family transcriptional regulator"/>
    <property type="match status" value="1"/>
</dbReference>
<dbReference type="Proteomes" id="UP000429958">
    <property type="component" value="Unassembled WGS sequence"/>
</dbReference>
<protein>
    <submittedName>
        <fullName evidence="5">GntR family transcriptional regulator</fullName>
    </submittedName>
</protein>
<dbReference type="InterPro" id="IPR000524">
    <property type="entry name" value="Tscrpt_reg_HTH_GntR"/>
</dbReference>
<dbReference type="InterPro" id="IPR036388">
    <property type="entry name" value="WH-like_DNA-bd_sf"/>
</dbReference>
<evidence type="ECO:0000256" key="2">
    <source>
        <dbReference type="ARBA" id="ARBA00023125"/>
    </source>
</evidence>
<dbReference type="PANTHER" id="PTHR44846:SF1">
    <property type="entry name" value="MANNOSYL-D-GLYCERATE TRANSPORT_METABOLISM SYSTEM REPRESSOR MNGR-RELATED"/>
    <property type="match status" value="1"/>
</dbReference>
<dbReference type="Pfam" id="PF07702">
    <property type="entry name" value="UTRA"/>
    <property type="match status" value="1"/>
</dbReference>
<comment type="caution">
    <text evidence="5">The sequence shown here is derived from an EMBL/GenBank/DDBJ whole genome shotgun (WGS) entry which is preliminary data.</text>
</comment>
<evidence type="ECO:0000313" key="5">
    <source>
        <dbReference type="EMBL" id="MSS38350.1"/>
    </source>
</evidence>
<dbReference type="AlphaFoldDB" id="A0A7X2TE87"/>
<dbReference type="SMART" id="SM00866">
    <property type="entry name" value="UTRA"/>
    <property type="match status" value="1"/>
</dbReference>
<dbReference type="InterPro" id="IPR050679">
    <property type="entry name" value="Bact_HTH_transcr_reg"/>
</dbReference>
<dbReference type="Pfam" id="PF00392">
    <property type="entry name" value="GntR"/>
    <property type="match status" value="1"/>
</dbReference>
<keyword evidence="6" id="KW-1185">Reference proteome</keyword>
<dbReference type="PRINTS" id="PR00035">
    <property type="entry name" value="HTHGNTR"/>
</dbReference>
<dbReference type="GO" id="GO:0003677">
    <property type="term" value="F:DNA binding"/>
    <property type="evidence" value="ECO:0007669"/>
    <property type="project" value="UniProtKB-KW"/>
</dbReference>
<keyword evidence="3" id="KW-0804">Transcription</keyword>
<dbReference type="RefSeq" id="WP_154473782.1">
    <property type="nucleotide sequence ID" value="NZ_VUMD01000023.1"/>
</dbReference>
<dbReference type="PANTHER" id="PTHR44846">
    <property type="entry name" value="MANNOSYL-D-GLYCERATE TRANSPORT/METABOLISM SYSTEM REPRESSOR MNGR-RELATED"/>
    <property type="match status" value="1"/>
</dbReference>
<reference evidence="5 6" key="1">
    <citation type="submission" date="2019-08" db="EMBL/GenBank/DDBJ databases">
        <title>In-depth cultivation of the pig gut microbiome towards novel bacterial diversity and tailored functional studies.</title>
        <authorList>
            <person name="Wylensek D."/>
            <person name="Hitch T.C.A."/>
            <person name="Clavel T."/>
        </authorList>
    </citation>
    <scope>NUCLEOTIDE SEQUENCE [LARGE SCALE GENOMIC DNA]</scope>
    <source>
        <strain evidence="5 6">WCA-389-WT-23D1</strain>
    </source>
</reference>
<dbReference type="SUPFAM" id="SSF64288">
    <property type="entry name" value="Chorismate lyase-like"/>
    <property type="match status" value="1"/>
</dbReference>
<dbReference type="SUPFAM" id="SSF46785">
    <property type="entry name" value="Winged helix' DNA-binding domain"/>
    <property type="match status" value="1"/>
</dbReference>
<proteinExistence type="predicted"/>
<dbReference type="CDD" id="cd07377">
    <property type="entry name" value="WHTH_GntR"/>
    <property type="match status" value="1"/>
</dbReference>
<accession>A0A7X2TE87</accession>
<dbReference type="Gene3D" id="1.10.10.10">
    <property type="entry name" value="Winged helix-like DNA-binding domain superfamily/Winged helix DNA-binding domain"/>
    <property type="match status" value="1"/>
</dbReference>
<dbReference type="EMBL" id="VUMD01000023">
    <property type="protein sequence ID" value="MSS38350.1"/>
    <property type="molecule type" value="Genomic_DNA"/>
</dbReference>
<dbReference type="GO" id="GO:0003700">
    <property type="term" value="F:DNA-binding transcription factor activity"/>
    <property type="evidence" value="ECO:0007669"/>
    <property type="project" value="InterPro"/>
</dbReference>
<dbReference type="GO" id="GO:0045892">
    <property type="term" value="P:negative regulation of DNA-templated transcription"/>
    <property type="evidence" value="ECO:0007669"/>
    <property type="project" value="TreeGrafter"/>
</dbReference>
<dbReference type="SMART" id="SM00345">
    <property type="entry name" value="HTH_GNTR"/>
    <property type="match status" value="1"/>
</dbReference>
<dbReference type="InterPro" id="IPR011663">
    <property type="entry name" value="UTRA"/>
</dbReference>
<organism evidence="5 6">
    <name type="scientific">Clostridium porci</name>
    <dbReference type="NCBI Taxonomy" id="2605778"/>
    <lineage>
        <taxon>Bacteria</taxon>
        <taxon>Bacillati</taxon>
        <taxon>Bacillota</taxon>
        <taxon>Clostridia</taxon>
        <taxon>Eubacteriales</taxon>
        <taxon>Clostridiaceae</taxon>
        <taxon>Clostridium</taxon>
    </lineage>
</organism>
<sequence length="254" mass="28241">MNSKSAKPLYLQIDAAIRNDIQTHIYKAGDKLPTEVELSQKYNVSKITIRKAMDKLSQDGMVQKVQGKGTFVLPRKDKVNLSESKGFADSLSSMGHSAKQNVLAVKSIPSDSKLSECLEIEEGNPLFCVERLMWADSRPIGTDTIYVSEERFPGFIQKAVTGKPLYHIFKEDYGVEITSSTMEINGISADGANAALLKCVIGDPLFYIEKTAYDQNGLPVHYSSTLIRCDSITYVVKTNKHLHMEERISDGQNL</sequence>
<feature type="domain" description="HTH gntR-type" evidence="4">
    <location>
        <begin position="7"/>
        <end position="75"/>
    </location>
</feature>
<keyword evidence="1" id="KW-0805">Transcription regulation</keyword>
<name>A0A7X2TE87_9CLOT</name>
<gene>
    <name evidence="5" type="ORF">FYJ39_17885</name>
</gene>
<evidence type="ECO:0000313" key="6">
    <source>
        <dbReference type="Proteomes" id="UP000429958"/>
    </source>
</evidence>
<dbReference type="InterPro" id="IPR028978">
    <property type="entry name" value="Chorismate_lyase_/UTRA_dom_sf"/>
</dbReference>
<evidence type="ECO:0000256" key="1">
    <source>
        <dbReference type="ARBA" id="ARBA00023015"/>
    </source>
</evidence>